<sequence>MTLVQSLAKSIQRNHKIEGMAAFRVYCNVTLSWDTSIHLQWTDVPVSPEGSMLGRTLAYQFRQHTIAVNHSVWTTVEELSSPDSAGQ</sequence>
<dbReference type="HOGENOM" id="CLU_2477015_0_0_0"/>
<dbReference type="STRING" id="1499967.U27_05497"/>
<protein>
    <submittedName>
        <fullName evidence="1">Uncharacterized protein</fullName>
    </submittedName>
</protein>
<name>A0A081C1R8_VECG1</name>
<accession>A0A081C1R8</accession>
<reference evidence="1 2" key="1">
    <citation type="journal article" date="2015" name="PeerJ">
        <title>First genomic representation of candidate bacterial phylum KSB3 points to enhanced environmental sensing as a trigger of wastewater bulking.</title>
        <authorList>
            <person name="Sekiguchi Y."/>
            <person name="Ohashi A."/>
            <person name="Parks D.H."/>
            <person name="Yamauchi T."/>
            <person name="Tyson G.W."/>
            <person name="Hugenholtz P."/>
        </authorList>
    </citation>
    <scope>NUCLEOTIDE SEQUENCE [LARGE SCALE GENOMIC DNA]</scope>
</reference>
<keyword evidence="2" id="KW-1185">Reference proteome</keyword>
<proteinExistence type="predicted"/>
<gene>
    <name evidence="1" type="ORF">U27_05497</name>
</gene>
<evidence type="ECO:0000313" key="2">
    <source>
        <dbReference type="Proteomes" id="UP000030661"/>
    </source>
</evidence>
<dbReference type="EMBL" id="DF820467">
    <property type="protein sequence ID" value="GAK58523.1"/>
    <property type="molecule type" value="Genomic_DNA"/>
</dbReference>
<dbReference type="Proteomes" id="UP000030661">
    <property type="component" value="Unassembled WGS sequence"/>
</dbReference>
<evidence type="ECO:0000313" key="1">
    <source>
        <dbReference type="EMBL" id="GAK58523.1"/>
    </source>
</evidence>
<organism evidence="1 2">
    <name type="scientific">Vecturithrix granuli</name>
    <dbReference type="NCBI Taxonomy" id="1499967"/>
    <lineage>
        <taxon>Bacteria</taxon>
        <taxon>Candidatus Moduliflexota</taxon>
        <taxon>Candidatus Vecturitrichia</taxon>
        <taxon>Candidatus Vecturitrichales</taxon>
        <taxon>Candidatus Vecturitrichaceae</taxon>
        <taxon>Candidatus Vecturithrix</taxon>
    </lineage>
</organism>
<dbReference type="AlphaFoldDB" id="A0A081C1R8"/>